<evidence type="ECO:0000256" key="1">
    <source>
        <dbReference type="SAM" id="SignalP"/>
    </source>
</evidence>
<evidence type="ECO:0000313" key="2">
    <source>
        <dbReference type="Proteomes" id="UP000515153"/>
    </source>
</evidence>
<gene>
    <name evidence="3" type="ORF">PgNI_08588</name>
</gene>
<reference evidence="2 3" key="1">
    <citation type="journal article" date="2019" name="Mol. Biol. Evol.">
        <title>Blast fungal genomes show frequent chromosomal changes, gene gains and losses, and effector gene turnover.</title>
        <authorList>
            <person name="Gomez Luciano L.B."/>
            <person name="Jason Tsai I."/>
            <person name="Chuma I."/>
            <person name="Tosa Y."/>
            <person name="Chen Y.H."/>
            <person name="Li J.Y."/>
            <person name="Li M.Y."/>
            <person name="Jade Lu M.Y."/>
            <person name="Nakayashiki H."/>
            <person name="Li W.H."/>
        </authorList>
    </citation>
    <scope>NUCLEOTIDE SEQUENCE [LARGE SCALE GENOMIC DNA]</scope>
    <source>
        <strain evidence="2 3">NI907</strain>
    </source>
</reference>
<reference evidence="3" key="2">
    <citation type="submission" date="2019-10" db="EMBL/GenBank/DDBJ databases">
        <authorList>
            <consortium name="NCBI Genome Project"/>
        </authorList>
    </citation>
    <scope>NUCLEOTIDE SEQUENCE</scope>
    <source>
        <strain evidence="3">NI907</strain>
    </source>
</reference>
<dbReference type="OrthoDB" id="5199542at2759"/>
<dbReference type="KEGG" id="pgri:PgNI_08588"/>
<feature type="chain" id="PRO_5028035727" description="Ecp2 effector protein domain-containing protein" evidence="1">
    <location>
        <begin position="19"/>
        <end position="168"/>
    </location>
</feature>
<keyword evidence="2" id="KW-1185">Reference proteome</keyword>
<reference evidence="3" key="3">
    <citation type="submission" date="2025-08" db="UniProtKB">
        <authorList>
            <consortium name="RefSeq"/>
        </authorList>
    </citation>
    <scope>IDENTIFICATION</scope>
    <source>
        <strain evidence="3">NI907</strain>
    </source>
</reference>
<feature type="signal peptide" evidence="1">
    <location>
        <begin position="1"/>
        <end position="18"/>
    </location>
</feature>
<name>A0A6P8AWI7_PYRGI</name>
<evidence type="ECO:0008006" key="4">
    <source>
        <dbReference type="Google" id="ProtNLM"/>
    </source>
</evidence>
<dbReference type="RefSeq" id="XP_030979278.1">
    <property type="nucleotide sequence ID" value="XM_031128584.1"/>
</dbReference>
<keyword evidence="1" id="KW-0732">Signal</keyword>
<proteinExistence type="predicted"/>
<evidence type="ECO:0000313" key="3">
    <source>
        <dbReference type="RefSeq" id="XP_030979278.1"/>
    </source>
</evidence>
<dbReference type="Proteomes" id="UP000515153">
    <property type="component" value="Chromosome V"/>
</dbReference>
<protein>
    <recommendedName>
        <fullName evidence="4">Ecp2 effector protein domain-containing protein</fullName>
    </recommendedName>
</protein>
<accession>A0A6P8AWI7</accession>
<dbReference type="GeneID" id="41963492"/>
<dbReference type="AlphaFoldDB" id="A0A6P8AWI7"/>
<sequence length="168" mass="18346">MMLITSAILVTLVGSSVPVENITSLATLDANPNFNTTATAVPTNGSPILVSCDKYIAKEKGYKFFKDCSSFTRKVLNSSEESFDYLLKAGACEWWQEGSCVARFCAPDLIPWQLDMPLVYNAVASMRSRCLFWGVSTDEYREGVAFYDVCAGTSSPCRAANVTVTFLG</sequence>
<organism evidence="2 3">
    <name type="scientific">Pyricularia grisea</name>
    <name type="common">Crabgrass-specific blast fungus</name>
    <name type="synonym">Magnaporthe grisea</name>
    <dbReference type="NCBI Taxonomy" id="148305"/>
    <lineage>
        <taxon>Eukaryota</taxon>
        <taxon>Fungi</taxon>
        <taxon>Dikarya</taxon>
        <taxon>Ascomycota</taxon>
        <taxon>Pezizomycotina</taxon>
        <taxon>Sordariomycetes</taxon>
        <taxon>Sordariomycetidae</taxon>
        <taxon>Magnaporthales</taxon>
        <taxon>Pyriculariaceae</taxon>
        <taxon>Pyricularia</taxon>
    </lineage>
</organism>